<evidence type="ECO:0000313" key="2">
    <source>
        <dbReference type="EnsemblProtists" id="PYU1_T001443"/>
    </source>
</evidence>
<keyword evidence="3" id="KW-1185">Reference proteome</keyword>
<feature type="coiled-coil region" evidence="1">
    <location>
        <begin position="83"/>
        <end position="110"/>
    </location>
</feature>
<organism evidence="2 3">
    <name type="scientific">Globisporangium ultimum (strain ATCC 200006 / CBS 805.95 / DAOM BR144)</name>
    <name type="common">Pythium ultimum</name>
    <dbReference type="NCBI Taxonomy" id="431595"/>
    <lineage>
        <taxon>Eukaryota</taxon>
        <taxon>Sar</taxon>
        <taxon>Stramenopiles</taxon>
        <taxon>Oomycota</taxon>
        <taxon>Peronosporomycetes</taxon>
        <taxon>Pythiales</taxon>
        <taxon>Pythiaceae</taxon>
        <taxon>Globisporangium</taxon>
    </lineage>
</organism>
<keyword evidence="1" id="KW-0175">Coiled coil</keyword>
<dbReference type="STRING" id="431595.K3W902"/>
<evidence type="ECO:0000256" key="1">
    <source>
        <dbReference type="SAM" id="Coils"/>
    </source>
</evidence>
<reference evidence="3" key="1">
    <citation type="journal article" date="2010" name="Genome Biol.">
        <title>Genome sequence of the necrotrophic plant pathogen Pythium ultimum reveals original pathogenicity mechanisms and effector repertoire.</title>
        <authorList>
            <person name="Levesque C.A."/>
            <person name="Brouwer H."/>
            <person name="Cano L."/>
            <person name="Hamilton J.P."/>
            <person name="Holt C."/>
            <person name="Huitema E."/>
            <person name="Raffaele S."/>
            <person name="Robideau G.P."/>
            <person name="Thines M."/>
            <person name="Win J."/>
            <person name="Zerillo M.M."/>
            <person name="Beakes G.W."/>
            <person name="Boore J.L."/>
            <person name="Busam D."/>
            <person name="Dumas B."/>
            <person name="Ferriera S."/>
            <person name="Fuerstenberg S.I."/>
            <person name="Gachon C.M."/>
            <person name="Gaulin E."/>
            <person name="Govers F."/>
            <person name="Grenville-Briggs L."/>
            <person name="Horner N."/>
            <person name="Hostetler J."/>
            <person name="Jiang R.H."/>
            <person name="Johnson J."/>
            <person name="Krajaejun T."/>
            <person name="Lin H."/>
            <person name="Meijer H.J."/>
            <person name="Moore B."/>
            <person name="Morris P."/>
            <person name="Phuntmart V."/>
            <person name="Puiu D."/>
            <person name="Shetty J."/>
            <person name="Stajich J.E."/>
            <person name="Tripathy S."/>
            <person name="Wawra S."/>
            <person name="van West P."/>
            <person name="Whitty B.R."/>
            <person name="Coutinho P.M."/>
            <person name="Henrissat B."/>
            <person name="Martin F."/>
            <person name="Thomas P.D."/>
            <person name="Tyler B.M."/>
            <person name="De Vries R.P."/>
            <person name="Kamoun S."/>
            <person name="Yandell M."/>
            <person name="Tisserat N."/>
            <person name="Buell C.R."/>
        </authorList>
    </citation>
    <scope>NUCLEOTIDE SEQUENCE</scope>
    <source>
        <strain evidence="3">DAOM:BR144</strain>
    </source>
</reference>
<dbReference type="EnsemblProtists" id="PYU1_T001443">
    <property type="protein sequence ID" value="PYU1_T001443"/>
    <property type="gene ID" value="PYU1_G001443"/>
</dbReference>
<dbReference type="HOGENOM" id="CLU_749027_0_0_1"/>
<proteinExistence type="predicted"/>
<dbReference type="InParanoid" id="K3W902"/>
<reference evidence="2" key="3">
    <citation type="submission" date="2015-02" db="UniProtKB">
        <authorList>
            <consortium name="EnsemblProtists"/>
        </authorList>
    </citation>
    <scope>IDENTIFICATION</scope>
    <source>
        <strain evidence="2">DAOM BR144</strain>
    </source>
</reference>
<sequence>MVDSADADDVVLHLGCEILADCCGSESNVGLFSLEDKLFLLDAASSSLGAASFALLPTQESLRPSQQHGAMKKQRRNVVKDEVVMLRGHAQELSAQLQQLTQRLHNCNGKLHHHQYHYMKSSPWYRIAKRQLREKQHALLVNAQLRDAYDRQFRLLRSLARAVLRAPQQSNAFVAPHTLKGAELACFAFHMIQEDDTTFEWLSSQVDTLYAQVDTVLCESELTHSAAMSGSIPRDDSSSQRVRVDAQDRIYVELVDAIEFPFDLTTTSDAVWSLVRDLAMQVNKCSEEDGAPAVIDTTSNMLRAEFTVPITLRAGDAMFHSRLVGKQFVERNRVVLVCGRTMAEKAGILASGRAPAVAPRRVDGFEDDFV</sequence>
<accession>K3W902</accession>
<dbReference type="EMBL" id="GL376626">
    <property type="status" value="NOT_ANNOTATED_CDS"/>
    <property type="molecule type" value="Genomic_DNA"/>
</dbReference>
<dbReference type="Proteomes" id="UP000019132">
    <property type="component" value="Unassembled WGS sequence"/>
</dbReference>
<protein>
    <submittedName>
        <fullName evidence="2">Uncharacterized protein</fullName>
    </submittedName>
</protein>
<reference evidence="3" key="2">
    <citation type="submission" date="2010-04" db="EMBL/GenBank/DDBJ databases">
        <authorList>
            <person name="Buell R."/>
            <person name="Hamilton J."/>
            <person name="Hostetler J."/>
        </authorList>
    </citation>
    <scope>NUCLEOTIDE SEQUENCE [LARGE SCALE GENOMIC DNA]</scope>
    <source>
        <strain evidence="3">DAOM:BR144</strain>
    </source>
</reference>
<dbReference type="VEuPathDB" id="FungiDB:PYU1_G001443"/>
<dbReference type="AlphaFoldDB" id="K3W902"/>
<name>K3W902_GLOUD</name>
<evidence type="ECO:0000313" key="3">
    <source>
        <dbReference type="Proteomes" id="UP000019132"/>
    </source>
</evidence>